<feature type="region of interest" description="Disordered" evidence="1">
    <location>
        <begin position="1"/>
        <end position="115"/>
    </location>
</feature>
<dbReference type="Gene3D" id="3.40.50.300">
    <property type="entry name" value="P-loop containing nucleotide triphosphate hydrolases"/>
    <property type="match status" value="1"/>
</dbReference>
<feature type="compositionally biased region" description="Polar residues" evidence="1">
    <location>
        <begin position="74"/>
        <end position="86"/>
    </location>
</feature>
<feature type="compositionally biased region" description="Polar residues" evidence="1">
    <location>
        <begin position="129"/>
        <end position="138"/>
    </location>
</feature>
<keyword evidence="2" id="KW-0378">Hydrolase</keyword>
<protein>
    <submittedName>
        <fullName evidence="2">P-loop containing nucleoside triphosphate hydrolase</fullName>
    </submittedName>
</protein>
<feature type="region of interest" description="Disordered" evidence="1">
    <location>
        <begin position="307"/>
        <end position="340"/>
    </location>
</feature>
<dbReference type="GO" id="GO:0005634">
    <property type="term" value="C:nucleus"/>
    <property type="evidence" value="ECO:0007669"/>
    <property type="project" value="TreeGrafter"/>
</dbReference>
<evidence type="ECO:0000313" key="3">
    <source>
        <dbReference type="Proteomes" id="UP000217199"/>
    </source>
</evidence>
<proteinExistence type="predicted"/>
<dbReference type="Proteomes" id="UP000217199">
    <property type="component" value="Unassembled WGS sequence"/>
</dbReference>
<feature type="compositionally biased region" description="Polar residues" evidence="1">
    <location>
        <begin position="323"/>
        <end position="332"/>
    </location>
</feature>
<feature type="compositionally biased region" description="Low complexity" evidence="1">
    <location>
        <begin position="48"/>
        <end position="59"/>
    </location>
</feature>
<dbReference type="SUPFAM" id="SSF52540">
    <property type="entry name" value="P-loop containing nucleoside triphosphate hydrolases"/>
    <property type="match status" value="1"/>
</dbReference>
<dbReference type="GO" id="GO:0016787">
    <property type="term" value="F:hydrolase activity"/>
    <property type="evidence" value="ECO:0007669"/>
    <property type="project" value="UniProtKB-KW"/>
</dbReference>
<reference evidence="2 3" key="1">
    <citation type="journal article" date="2017" name="Mol. Ecol.">
        <title>Comparative and population genomic landscape of Phellinus noxius: A hypervariable fungus causing root rot in trees.</title>
        <authorList>
            <person name="Chung C.L."/>
            <person name="Lee T.J."/>
            <person name="Akiba M."/>
            <person name="Lee H.H."/>
            <person name="Kuo T.H."/>
            <person name="Liu D."/>
            <person name="Ke H.M."/>
            <person name="Yokoi T."/>
            <person name="Roa M.B."/>
            <person name="Lu M.J."/>
            <person name="Chang Y.Y."/>
            <person name="Ann P.J."/>
            <person name="Tsai J.N."/>
            <person name="Chen C.Y."/>
            <person name="Tzean S.S."/>
            <person name="Ota Y."/>
            <person name="Hattori T."/>
            <person name="Sahashi N."/>
            <person name="Liou R.F."/>
            <person name="Kikuchi T."/>
            <person name="Tsai I.J."/>
        </authorList>
    </citation>
    <scope>NUCLEOTIDE SEQUENCE [LARGE SCALE GENOMIC DNA]</scope>
    <source>
        <strain evidence="2 3">FFPRI411160</strain>
    </source>
</reference>
<dbReference type="InParanoid" id="A0A286UMW2"/>
<dbReference type="OrthoDB" id="9996895at2759"/>
<feature type="region of interest" description="Disordered" evidence="1">
    <location>
        <begin position="420"/>
        <end position="471"/>
    </location>
</feature>
<feature type="compositionally biased region" description="Basic and acidic residues" evidence="1">
    <location>
        <begin position="139"/>
        <end position="149"/>
    </location>
</feature>
<dbReference type="PANTHER" id="PTHR23389:SF21">
    <property type="entry name" value="ATPASE FAMILY AAA DOMAIN-CONTAINING PROTEIN 5"/>
    <property type="match status" value="1"/>
</dbReference>
<evidence type="ECO:0000313" key="2">
    <source>
        <dbReference type="EMBL" id="PAV20928.1"/>
    </source>
</evidence>
<keyword evidence="3" id="KW-1185">Reference proteome</keyword>
<dbReference type="STRING" id="2282107.A0A286UMW2"/>
<comment type="caution">
    <text evidence="2">The sequence shown here is derived from an EMBL/GenBank/DDBJ whole genome shotgun (WGS) entry which is preliminary data.</text>
</comment>
<accession>A0A286UMW2</accession>
<dbReference type="GO" id="GO:0003677">
    <property type="term" value="F:DNA binding"/>
    <property type="evidence" value="ECO:0007669"/>
    <property type="project" value="TreeGrafter"/>
</dbReference>
<feature type="compositionally biased region" description="Basic and acidic residues" evidence="1">
    <location>
        <begin position="427"/>
        <end position="449"/>
    </location>
</feature>
<dbReference type="AlphaFoldDB" id="A0A286UMW2"/>
<evidence type="ECO:0000256" key="1">
    <source>
        <dbReference type="SAM" id="MobiDB-lite"/>
    </source>
</evidence>
<dbReference type="InterPro" id="IPR027417">
    <property type="entry name" value="P-loop_NTPase"/>
</dbReference>
<gene>
    <name evidence="2" type="ORF">PNOK_0355500</name>
</gene>
<dbReference type="EMBL" id="NBII01000003">
    <property type="protein sequence ID" value="PAV20928.1"/>
    <property type="molecule type" value="Genomic_DNA"/>
</dbReference>
<sequence>MRRQGKNVTTSVAGPSQPSLHHMWSTRDKSFSMDVEDAVGNNEDHSTSADAESAPDSSSQTENTLAKVPPPLNGQRTQKLKNTSLRDNTRSERASRKSAKNVNEKKKPAHIAIQSQPRLFPLFEKREQTGTGSISTLNSEKDYSEESSRKIKRLKRTTSVPHASQRNSVIDKSYGGSLSQPLPAFSLKNTRIIDKEAPANLQSPRSGSRDEPIVLEASPERDLINTSAVHLSSSVEHRQLLPDQNPGNFFASRKLNSAKTKSKSRRKVGEGDLAPWPGTDALHVRDLFKVFRTSLLEFKRVPARLHLENPTPPYESPKHLLTPRSQPSTSSRVLVEPMGNQPDDYLKRENTLSECATHPAITRFLSADYDITGTSWNERWRPQNASEVIGNEGSALYLRDWLLALEIKADIPPTQLSAEQSNGINSLKRDTRKTTNELKRPKIIREVNKPRKRRKANSDDESLDNWIASDEDDEEQIFPPTAFLAGEEDIESELSEPGSPWKPKLTRLSRSRPPDSEESKTHKGISTLSPPIHDFSDRLTNTILLSGPSGSGKSAAVYACAEELGWEVFEVYPGIGKRNGTSILSLVGDVGKNHIVNRASRSLPLNLFHDSGDGLKGPDDTRPPKQKGLLSCFSIKSKTPQWNPPLNVKNQSTRDDILFPTHLLDRDVQSSRQSIILLEEVDILYNEDVNFWPTVITLIRESRRPVVMTCNDPNLVPSALLPLQTTLIFKPCPEDLALTYLKCLTLIEGYSVKDDHLRGIYEGELLMDAQDVSDNLVRSNPRFLPYIPDLRRAINQLQFLCQGDPGYTSPEPTTGAKESTFHVFNPSTLEDESFAPDDLSSWDWATLEGRDSDVNPGDAIQFNRLCLLSDTLSNIDSDLSRSPLDFLKMYVSDETCPSDDELGHLKLDCRTEDCHLQNGTNYYDYDEQIANEARYYAGRVVRSAGSLGTANVHSNFVRTGERSSLLRKLNYDRSQRFALVSGVLERVLPMVARESKDVLILDFEPWVRSIDRSDGIMEAATISEHQTRAATRGGRTTRNSQRVQYERYLCLDEETRQEWEESGLKITDDLLR</sequence>
<feature type="compositionally biased region" description="Acidic residues" evidence="1">
    <location>
        <begin position="459"/>
        <end position="471"/>
    </location>
</feature>
<name>A0A286UMW2_9AGAM</name>
<feature type="region of interest" description="Disordered" evidence="1">
    <location>
        <begin position="490"/>
        <end position="531"/>
    </location>
</feature>
<feature type="compositionally biased region" description="Polar residues" evidence="1">
    <location>
        <begin position="157"/>
        <end position="175"/>
    </location>
</feature>
<feature type="compositionally biased region" description="Polar residues" evidence="1">
    <location>
        <begin position="1"/>
        <end position="19"/>
    </location>
</feature>
<organism evidence="2 3">
    <name type="scientific">Pyrrhoderma noxium</name>
    <dbReference type="NCBI Taxonomy" id="2282107"/>
    <lineage>
        <taxon>Eukaryota</taxon>
        <taxon>Fungi</taxon>
        <taxon>Dikarya</taxon>
        <taxon>Basidiomycota</taxon>
        <taxon>Agaricomycotina</taxon>
        <taxon>Agaricomycetes</taxon>
        <taxon>Hymenochaetales</taxon>
        <taxon>Hymenochaetaceae</taxon>
        <taxon>Pyrrhoderma</taxon>
    </lineage>
</organism>
<dbReference type="PANTHER" id="PTHR23389">
    <property type="entry name" value="CHROMOSOME TRANSMISSION FIDELITY FACTOR 18"/>
    <property type="match status" value="1"/>
</dbReference>
<feature type="region of interest" description="Disordered" evidence="1">
    <location>
        <begin position="129"/>
        <end position="175"/>
    </location>
</feature>
<feature type="compositionally biased region" description="Basic and acidic residues" evidence="1">
    <location>
        <begin position="512"/>
        <end position="521"/>
    </location>
</feature>